<keyword evidence="2" id="KW-1185">Reference proteome</keyword>
<evidence type="ECO:0000313" key="2">
    <source>
        <dbReference type="Proteomes" id="UP000297839"/>
    </source>
</evidence>
<dbReference type="OrthoDB" id="8893066at2"/>
<dbReference type="AlphaFoldDB" id="A0A4Z0BBP5"/>
<reference evidence="1 2" key="1">
    <citation type="submission" date="2019-03" db="EMBL/GenBank/DDBJ databases">
        <title>Ramlibacter sp. 18x22-1, whole genome shotgun sequence.</title>
        <authorList>
            <person name="Zhang X."/>
            <person name="Feng G."/>
            <person name="Zhu H."/>
        </authorList>
    </citation>
    <scope>NUCLEOTIDE SEQUENCE [LARGE SCALE GENOMIC DNA]</scope>
    <source>
        <strain evidence="1 2">18x22-1</strain>
    </source>
</reference>
<dbReference type="RefSeq" id="WP_135251613.1">
    <property type="nucleotide sequence ID" value="NZ_SMLK01000011.1"/>
</dbReference>
<proteinExistence type="predicted"/>
<gene>
    <name evidence="1" type="ORF">EZ216_20240</name>
</gene>
<dbReference type="EMBL" id="SMLK01000011">
    <property type="protein sequence ID" value="TFY96585.1"/>
    <property type="molecule type" value="Genomic_DNA"/>
</dbReference>
<sequence length="182" mass="20304">MLKRLLSPSRLPEKGADPKSVDFPAMELEDRKALRRALLFEAVKSAVEERGITRGRYRARLVALDKRGHSYLVLIELSKVYLTAALAKHMRLTYIGRAIINEAADCFGLLVREVYWRIAADTEEYPAVPDARLNAEEAKLFADYVALARDIRAAAREGQGSMADLPPLMLPSGTYSTDLTPL</sequence>
<dbReference type="Proteomes" id="UP000297839">
    <property type="component" value="Unassembled WGS sequence"/>
</dbReference>
<accession>A0A4Z0BBP5</accession>
<organism evidence="1 2">
    <name type="scientific">Ramlibacter humi</name>
    <dbReference type="NCBI Taxonomy" id="2530451"/>
    <lineage>
        <taxon>Bacteria</taxon>
        <taxon>Pseudomonadati</taxon>
        <taxon>Pseudomonadota</taxon>
        <taxon>Betaproteobacteria</taxon>
        <taxon>Burkholderiales</taxon>
        <taxon>Comamonadaceae</taxon>
        <taxon>Ramlibacter</taxon>
    </lineage>
</organism>
<name>A0A4Z0BBP5_9BURK</name>
<evidence type="ECO:0000313" key="1">
    <source>
        <dbReference type="EMBL" id="TFY96585.1"/>
    </source>
</evidence>
<comment type="caution">
    <text evidence="1">The sequence shown here is derived from an EMBL/GenBank/DDBJ whole genome shotgun (WGS) entry which is preliminary data.</text>
</comment>
<protein>
    <submittedName>
        <fullName evidence="1">Uncharacterized protein</fullName>
    </submittedName>
</protein>